<evidence type="ECO:0000313" key="2">
    <source>
        <dbReference type="Proteomes" id="UP000299102"/>
    </source>
</evidence>
<dbReference type="AlphaFoldDB" id="A0A4C1SF48"/>
<comment type="caution">
    <text evidence="1">The sequence shown here is derived from an EMBL/GenBank/DDBJ whole genome shotgun (WGS) entry which is preliminary data.</text>
</comment>
<proteinExistence type="predicted"/>
<keyword evidence="2" id="KW-1185">Reference proteome</keyword>
<sequence>MKRRFVQEKSQFKVRAGKHFKFCRGEAAALSFFPPSPPITGYTVGLKEANVIEPGQFDRCNITLSHTTDEMQQLPTLRFVQQMRLPLPPSRSHPMRYSIPAPLRLWVFMGVGDNLLFGGSHTLLPLKHVIKNKSRGLLDQNVSGGPLTLMDKNSTDSSVALCTREVDTTHRLIPKDTIPDKS</sequence>
<name>A0A4C1SF48_EUMVA</name>
<evidence type="ECO:0000313" key="1">
    <source>
        <dbReference type="EMBL" id="GBP00007.1"/>
    </source>
</evidence>
<gene>
    <name evidence="1" type="ORF">EVAR_74345_1</name>
</gene>
<dbReference type="EMBL" id="BGZK01000004">
    <property type="protein sequence ID" value="GBP00007.1"/>
    <property type="molecule type" value="Genomic_DNA"/>
</dbReference>
<organism evidence="1 2">
    <name type="scientific">Eumeta variegata</name>
    <name type="common">Bagworm moth</name>
    <name type="synonym">Eumeta japonica</name>
    <dbReference type="NCBI Taxonomy" id="151549"/>
    <lineage>
        <taxon>Eukaryota</taxon>
        <taxon>Metazoa</taxon>
        <taxon>Ecdysozoa</taxon>
        <taxon>Arthropoda</taxon>
        <taxon>Hexapoda</taxon>
        <taxon>Insecta</taxon>
        <taxon>Pterygota</taxon>
        <taxon>Neoptera</taxon>
        <taxon>Endopterygota</taxon>
        <taxon>Lepidoptera</taxon>
        <taxon>Glossata</taxon>
        <taxon>Ditrysia</taxon>
        <taxon>Tineoidea</taxon>
        <taxon>Psychidae</taxon>
        <taxon>Oiketicinae</taxon>
        <taxon>Eumeta</taxon>
    </lineage>
</organism>
<accession>A0A4C1SF48</accession>
<dbReference type="Proteomes" id="UP000299102">
    <property type="component" value="Unassembled WGS sequence"/>
</dbReference>
<protein>
    <submittedName>
        <fullName evidence="1">Uncharacterized protein</fullName>
    </submittedName>
</protein>
<reference evidence="1 2" key="1">
    <citation type="journal article" date="2019" name="Commun. Biol.">
        <title>The bagworm genome reveals a unique fibroin gene that provides high tensile strength.</title>
        <authorList>
            <person name="Kono N."/>
            <person name="Nakamura H."/>
            <person name="Ohtoshi R."/>
            <person name="Tomita M."/>
            <person name="Numata K."/>
            <person name="Arakawa K."/>
        </authorList>
    </citation>
    <scope>NUCLEOTIDE SEQUENCE [LARGE SCALE GENOMIC DNA]</scope>
</reference>